<protein>
    <submittedName>
        <fullName evidence="4">8-oxo-dGTP pyrophosphatase MutT (NUDIX family)</fullName>
    </submittedName>
</protein>
<dbReference type="Gene3D" id="3.90.79.10">
    <property type="entry name" value="Nucleoside Triphosphate Pyrophosphohydrolase"/>
    <property type="match status" value="1"/>
</dbReference>
<dbReference type="InterPro" id="IPR020084">
    <property type="entry name" value="NUDIX_hydrolase_CS"/>
</dbReference>
<dbReference type="GO" id="GO:0016787">
    <property type="term" value="F:hydrolase activity"/>
    <property type="evidence" value="ECO:0007669"/>
    <property type="project" value="UniProtKB-KW"/>
</dbReference>
<dbReference type="RefSeq" id="WP_179757007.1">
    <property type="nucleotide sequence ID" value="NZ_JACCBU010000001.1"/>
</dbReference>
<evidence type="ECO:0000313" key="4">
    <source>
        <dbReference type="EMBL" id="NYE74587.1"/>
    </source>
</evidence>
<dbReference type="PANTHER" id="PTHR11839">
    <property type="entry name" value="UDP/ADP-SUGAR PYROPHOSPHATASE"/>
    <property type="match status" value="1"/>
</dbReference>
<keyword evidence="2" id="KW-0378">Hydrolase</keyword>
<evidence type="ECO:0000256" key="2">
    <source>
        <dbReference type="ARBA" id="ARBA00022801"/>
    </source>
</evidence>
<comment type="caution">
    <text evidence="4">The sequence shown here is derived from an EMBL/GenBank/DDBJ whole genome shotgun (WGS) entry which is preliminary data.</text>
</comment>
<organism evidence="4 5">
    <name type="scientific">Microlunatus parietis</name>
    <dbReference type="NCBI Taxonomy" id="682979"/>
    <lineage>
        <taxon>Bacteria</taxon>
        <taxon>Bacillati</taxon>
        <taxon>Actinomycetota</taxon>
        <taxon>Actinomycetes</taxon>
        <taxon>Propionibacteriales</taxon>
        <taxon>Propionibacteriaceae</taxon>
        <taxon>Microlunatus</taxon>
    </lineage>
</organism>
<comment type="cofactor">
    <cofactor evidence="1">
        <name>Mg(2+)</name>
        <dbReference type="ChEBI" id="CHEBI:18420"/>
    </cofactor>
</comment>
<gene>
    <name evidence="4" type="ORF">BKA15_005916</name>
</gene>
<dbReference type="PANTHER" id="PTHR11839:SF18">
    <property type="entry name" value="NUDIX HYDROLASE DOMAIN-CONTAINING PROTEIN"/>
    <property type="match status" value="1"/>
</dbReference>
<sequence length="153" mass="16507">MRADGTVIEPFYVLEQMPWVSILAVTPHREVIMVREYRHGAGVVGLGLPGGGAAAGEAPAGAAQRELLEETGYEPGDLVELSWTWANWANQTNKVHHYLATGCRAIRAPSPDPTEQLEVELVPLANLLGGDPVLRQSYHLVTIALARPHLGAD</sequence>
<dbReference type="Pfam" id="PF00293">
    <property type="entry name" value="NUDIX"/>
    <property type="match status" value="1"/>
</dbReference>
<dbReference type="PROSITE" id="PS51462">
    <property type="entry name" value="NUDIX"/>
    <property type="match status" value="1"/>
</dbReference>
<keyword evidence="5" id="KW-1185">Reference proteome</keyword>
<dbReference type="EMBL" id="JACCBU010000001">
    <property type="protein sequence ID" value="NYE74587.1"/>
    <property type="molecule type" value="Genomic_DNA"/>
</dbReference>
<accession>A0A7Y9ID98</accession>
<feature type="domain" description="Nudix hydrolase" evidence="3">
    <location>
        <begin position="15"/>
        <end position="146"/>
    </location>
</feature>
<dbReference type="AlphaFoldDB" id="A0A7Y9ID98"/>
<dbReference type="Proteomes" id="UP000569914">
    <property type="component" value="Unassembled WGS sequence"/>
</dbReference>
<evidence type="ECO:0000259" key="3">
    <source>
        <dbReference type="PROSITE" id="PS51462"/>
    </source>
</evidence>
<dbReference type="GO" id="GO:0019693">
    <property type="term" value="P:ribose phosphate metabolic process"/>
    <property type="evidence" value="ECO:0007669"/>
    <property type="project" value="TreeGrafter"/>
</dbReference>
<dbReference type="CDD" id="cd03424">
    <property type="entry name" value="NUDIX_ADPRase_Nudt5_UGPPase_Nudt14"/>
    <property type="match status" value="1"/>
</dbReference>
<name>A0A7Y9ID98_9ACTN</name>
<dbReference type="InterPro" id="IPR000086">
    <property type="entry name" value="NUDIX_hydrolase_dom"/>
</dbReference>
<evidence type="ECO:0000313" key="5">
    <source>
        <dbReference type="Proteomes" id="UP000569914"/>
    </source>
</evidence>
<reference evidence="4 5" key="1">
    <citation type="submission" date="2020-07" db="EMBL/GenBank/DDBJ databases">
        <title>Sequencing the genomes of 1000 actinobacteria strains.</title>
        <authorList>
            <person name="Klenk H.-P."/>
        </authorList>
    </citation>
    <scope>NUCLEOTIDE SEQUENCE [LARGE SCALE GENOMIC DNA]</scope>
    <source>
        <strain evidence="4 5">DSM 22083</strain>
    </source>
</reference>
<dbReference type="GO" id="GO:0006753">
    <property type="term" value="P:nucleoside phosphate metabolic process"/>
    <property type="evidence" value="ECO:0007669"/>
    <property type="project" value="TreeGrafter"/>
</dbReference>
<proteinExistence type="predicted"/>
<dbReference type="PROSITE" id="PS00893">
    <property type="entry name" value="NUDIX_BOX"/>
    <property type="match status" value="1"/>
</dbReference>
<dbReference type="InterPro" id="IPR015797">
    <property type="entry name" value="NUDIX_hydrolase-like_dom_sf"/>
</dbReference>
<evidence type="ECO:0000256" key="1">
    <source>
        <dbReference type="ARBA" id="ARBA00001946"/>
    </source>
</evidence>
<dbReference type="SUPFAM" id="SSF55811">
    <property type="entry name" value="Nudix"/>
    <property type="match status" value="1"/>
</dbReference>